<dbReference type="Proteomes" id="UP001390339">
    <property type="component" value="Unassembled WGS sequence"/>
</dbReference>
<name>A0ABR2I3Z6_9PEZI</name>
<feature type="compositionally biased region" description="Polar residues" evidence="1">
    <location>
        <begin position="28"/>
        <end position="46"/>
    </location>
</feature>
<feature type="region of interest" description="Disordered" evidence="1">
    <location>
        <begin position="19"/>
        <end position="66"/>
    </location>
</feature>
<dbReference type="GO" id="GO:0016787">
    <property type="term" value="F:hydrolase activity"/>
    <property type="evidence" value="ECO:0007669"/>
    <property type="project" value="UniProtKB-KW"/>
</dbReference>
<feature type="compositionally biased region" description="Basic and acidic residues" evidence="1">
    <location>
        <begin position="980"/>
        <end position="1003"/>
    </location>
</feature>
<dbReference type="PANTHER" id="PTHR46411:SF2">
    <property type="entry name" value="AAA+ ATPASE DOMAIN-CONTAINING PROTEIN"/>
    <property type="match status" value="1"/>
</dbReference>
<feature type="compositionally biased region" description="Basic and acidic residues" evidence="1">
    <location>
        <begin position="1041"/>
        <end position="1059"/>
    </location>
</feature>
<dbReference type="InterPro" id="IPR003593">
    <property type="entry name" value="AAA+_ATPase"/>
</dbReference>
<feature type="domain" description="AAA+ ATPase" evidence="2">
    <location>
        <begin position="718"/>
        <end position="845"/>
    </location>
</feature>
<evidence type="ECO:0000256" key="1">
    <source>
        <dbReference type="SAM" id="MobiDB-lite"/>
    </source>
</evidence>
<organism evidence="3 4">
    <name type="scientific">Apiospora arundinis</name>
    <dbReference type="NCBI Taxonomy" id="335852"/>
    <lineage>
        <taxon>Eukaryota</taxon>
        <taxon>Fungi</taxon>
        <taxon>Dikarya</taxon>
        <taxon>Ascomycota</taxon>
        <taxon>Pezizomycotina</taxon>
        <taxon>Sordariomycetes</taxon>
        <taxon>Xylariomycetidae</taxon>
        <taxon>Amphisphaeriales</taxon>
        <taxon>Apiosporaceae</taxon>
        <taxon>Apiospora</taxon>
    </lineage>
</organism>
<feature type="region of interest" description="Disordered" evidence="1">
    <location>
        <begin position="980"/>
        <end position="1080"/>
    </location>
</feature>
<feature type="compositionally biased region" description="Polar residues" evidence="1">
    <location>
        <begin position="299"/>
        <end position="309"/>
    </location>
</feature>
<dbReference type="Pfam" id="PF23232">
    <property type="entry name" value="AAA_lid_13"/>
    <property type="match status" value="1"/>
</dbReference>
<accession>A0ABR2I3Z6</accession>
<keyword evidence="3" id="KW-0378">Hydrolase</keyword>
<dbReference type="InterPro" id="IPR003959">
    <property type="entry name" value="ATPase_AAA_core"/>
</dbReference>
<dbReference type="SUPFAM" id="SSF52540">
    <property type="entry name" value="P-loop containing nucleoside triphosphate hydrolases"/>
    <property type="match status" value="1"/>
</dbReference>
<dbReference type="CDD" id="cd19481">
    <property type="entry name" value="RecA-like_protease"/>
    <property type="match status" value="1"/>
</dbReference>
<feature type="compositionally biased region" description="Basic residues" evidence="1">
    <location>
        <begin position="119"/>
        <end position="132"/>
    </location>
</feature>
<evidence type="ECO:0000259" key="2">
    <source>
        <dbReference type="SMART" id="SM00382"/>
    </source>
</evidence>
<evidence type="ECO:0000313" key="4">
    <source>
        <dbReference type="Proteomes" id="UP001390339"/>
    </source>
</evidence>
<keyword evidence="4" id="KW-1185">Reference proteome</keyword>
<feature type="region of interest" description="Disordered" evidence="1">
    <location>
        <begin position="270"/>
        <end position="317"/>
    </location>
</feature>
<reference evidence="3 4" key="1">
    <citation type="journal article" date="2024" name="IMA Fungus">
        <title>Apiospora arundinis, a panoply of carbohydrate-active enzymes and secondary metabolites.</title>
        <authorList>
            <person name="Sorensen T."/>
            <person name="Petersen C."/>
            <person name="Muurmann A.T."/>
            <person name="Christiansen J.V."/>
            <person name="Brundto M.L."/>
            <person name="Overgaard C.K."/>
            <person name="Boysen A.T."/>
            <person name="Wollenberg R.D."/>
            <person name="Larsen T.O."/>
            <person name="Sorensen J.L."/>
            <person name="Nielsen K.L."/>
            <person name="Sondergaard T.E."/>
        </authorList>
    </citation>
    <scope>NUCLEOTIDE SEQUENCE [LARGE SCALE GENOMIC DNA]</scope>
    <source>
        <strain evidence="3 4">AAU 773</strain>
    </source>
</reference>
<dbReference type="InterPro" id="IPR027417">
    <property type="entry name" value="P-loop_NTPase"/>
</dbReference>
<dbReference type="EMBL" id="JAPCWZ010000007">
    <property type="protein sequence ID" value="KAK8856951.1"/>
    <property type="molecule type" value="Genomic_DNA"/>
</dbReference>
<dbReference type="InterPro" id="IPR056599">
    <property type="entry name" value="AAA_lid_fung"/>
</dbReference>
<dbReference type="Pfam" id="PF22942">
    <property type="entry name" value="DUF7025"/>
    <property type="match status" value="1"/>
</dbReference>
<dbReference type="SMART" id="SM00382">
    <property type="entry name" value="AAA"/>
    <property type="match status" value="1"/>
</dbReference>
<proteinExistence type="predicted"/>
<dbReference type="InterPro" id="IPR054289">
    <property type="entry name" value="DUF7025"/>
</dbReference>
<feature type="region of interest" description="Disordered" evidence="1">
    <location>
        <begin position="96"/>
        <end position="174"/>
    </location>
</feature>
<protein>
    <submittedName>
        <fullName evidence="3">P-loop containing nucleoside triphosphate hydrolase protein</fullName>
    </submittedName>
</protein>
<comment type="caution">
    <text evidence="3">The sequence shown here is derived from an EMBL/GenBank/DDBJ whole genome shotgun (WGS) entry which is preliminary data.</text>
</comment>
<dbReference type="Gene3D" id="3.40.50.300">
    <property type="entry name" value="P-loop containing nucleotide triphosphate hydrolases"/>
    <property type="match status" value="1"/>
</dbReference>
<dbReference type="PANTHER" id="PTHR46411">
    <property type="entry name" value="FAMILY ATPASE, PUTATIVE-RELATED"/>
    <property type="match status" value="1"/>
</dbReference>
<dbReference type="Pfam" id="PF00004">
    <property type="entry name" value="AAA"/>
    <property type="match status" value="1"/>
</dbReference>
<feature type="compositionally biased region" description="Basic and acidic residues" evidence="1">
    <location>
        <begin position="51"/>
        <end position="61"/>
    </location>
</feature>
<gene>
    <name evidence="3" type="ORF">PGQ11_012863</name>
</gene>
<sequence length="1080" mass="123077">MSEVDLLVQAATGVIAEQDARRPVQDMTGLTSSKSPESGANATPDESATEVAKDRREKESAAKTALQDAARKLRELAATSSYDIVKDIQDVDQAINELVGDRGRKQAEPAPPQPTQAPPRHRSRRARRRRHRDAVDEERERPCEVQRAPMEDWPPNEYLSDEEDEKPKDQSAPHANRLPAVIQAFYRNIPSTLVNSKEIVSERDFKDAHSISQDREKPQRVLLHSALLVTDLERISGLQLPNQPQELIPPFKLLVHSWPGVENALQSLKEEQKAGALEEQSSATAYPPPIPKEEETSDVPRTQQQNSFQADKDPKSDAERAKVLLKEKLSLRIKHLEILVDFIKTDLAHLIGLRMKIRDVTLDSITFEELYHLYNPGDLIINRKASVDHLHQVYAVTGGRTRLARGYTSPRVTGDEADDSPDAGIGTWTDVVIDCFRMRWDGTQIGPFRLIHRIRHYVGERKITNLDFYPVRFRGNPEEICNALVARGKRVLECHGHMKYEGLTVDPTGQQSLSESYYYMHIKEAPVLTYESVAGVSHGGQEIEGDVYIDMKTYHQTLKSTLRVFEKLRRVQPSVREVTENLEGFGPSYDYHTGDHDVDEAKSDQFMSDYFHLINPKTPEELDGRTSCLALLSRAVPAYEFRSRSWIWIDISKIEPIDKSDETRTRGWRDLVIDNKYRRLLESLVNNHMSPAEQKRVQSQIGEGMPTSQIDLIQGKGRGLIILLHGPPGTGKTSTAEAIAAYTGKPLYAITCGDIGLGADEVEEKLLKHTRLAEKWGCVLLLDEADVFLARRSWNDVQRNALVSVFLRRLEYYSGILFLTTNIVGLIDEAFKSRIHVALRYDKIDEDTTEQIWQNLLRRIERDNKESKVKIKFDERELLDFAMGHYEEHARDESTWNARQIRNAFSTAIAMGQFDRLERIRQEGVSPDEVLASGNKSLATIKLTKRNFSKIANISDDFEHYINAVRGADAENARMNQQRDDFFLRERMPPTKRYSNRDVHLDDDYVPSSGRRRGYQSSSQTSRPTFKGKSAARKPTNWDEADARDSEAEESQHDSDVRPRRVRRSRKVSSDEEADRYGDD</sequence>
<evidence type="ECO:0000313" key="3">
    <source>
        <dbReference type="EMBL" id="KAK8856951.1"/>
    </source>
</evidence>